<evidence type="ECO:0000256" key="7">
    <source>
        <dbReference type="ARBA" id="ARBA00022764"/>
    </source>
</evidence>
<comment type="function">
    <text evidence="12">Part of the ATP-binding cassette (ABC) transport system ZnuABC involved in zinc import. Binds zinc with high affinity and specificity and delivers it to the membrane permease for translocation into the cytoplasm.</text>
</comment>
<evidence type="ECO:0000256" key="13">
    <source>
        <dbReference type="SAM" id="Phobius"/>
    </source>
</evidence>
<dbReference type="FunFam" id="3.40.50.1980:FF:000006">
    <property type="entry name" value="Zinc ABC transporter substrate-binding protein ZnuA"/>
    <property type="match status" value="1"/>
</dbReference>
<name>E0WQT9_9ENTR</name>
<keyword evidence="7" id="KW-0574">Periplasm</keyword>
<proteinExistence type="inferred from homology"/>
<organism evidence="14 15">
    <name type="scientific">Candidatus Regiella insecticola LSR1</name>
    <dbReference type="NCBI Taxonomy" id="663321"/>
    <lineage>
        <taxon>Bacteria</taxon>
        <taxon>Pseudomonadati</taxon>
        <taxon>Pseudomonadota</taxon>
        <taxon>Gammaproteobacteria</taxon>
        <taxon>Enterobacterales</taxon>
        <taxon>Enterobacteriaceae</taxon>
        <taxon>aphid secondary symbionts</taxon>
        <taxon>Candidatus Regiella</taxon>
    </lineage>
</organism>
<evidence type="ECO:0000256" key="1">
    <source>
        <dbReference type="ARBA" id="ARBA00004418"/>
    </source>
</evidence>
<evidence type="ECO:0000256" key="6">
    <source>
        <dbReference type="ARBA" id="ARBA00022729"/>
    </source>
</evidence>
<keyword evidence="5" id="KW-0479">Metal-binding</keyword>
<dbReference type="CDD" id="cd01019">
    <property type="entry name" value="ZnuA"/>
    <property type="match status" value="1"/>
</dbReference>
<dbReference type="GO" id="GO:0046872">
    <property type="term" value="F:metal ion binding"/>
    <property type="evidence" value="ECO:0007669"/>
    <property type="project" value="UniProtKB-KW"/>
</dbReference>
<keyword evidence="10" id="KW-0406">Ion transport</keyword>
<keyword evidence="11" id="KW-1015">Disulfide bond</keyword>
<dbReference type="Pfam" id="PF01297">
    <property type="entry name" value="ZnuA"/>
    <property type="match status" value="1"/>
</dbReference>
<dbReference type="STRING" id="663321.REG_0284"/>
<dbReference type="SUPFAM" id="SSF53807">
    <property type="entry name" value="Helical backbone' metal receptor"/>
    <property type="match status" value="1"/>
</dbReference>
<dbReference type="InterPro" id="IPR006127">
    <property type="entry name" value="ZnuA-like"/>
</dbReference>
<comment type="subcellular location">
    <subcellularLocation>
        <location evidence="1">Periplasm</location>
    </subcellularLocation>
</comment>
<protein>
    <recommendedName>
        <fullName evidence="3">High-affinity zinc uptake system protein ZnuA</fullName>
    </recommendedName>
</protein>
<dbReference type="FunFam" id="3.40.50.1980:FF:000028">
    <property type="entry name" value="High-affinity zinc uptake system protein znuA"/>
    <property type="match status" value="1"/>
</dbReference>
<dbReference type="AlphaFoldDB" id="E0WQT9"/>
<evidence type="ECO:0000256" key="10">
    <source>
        <dbReference type="ARBA" id="ARBA00023065"/>
    </source>
</evidence>
<dbReference type="NCBIfam" id="NF007091">
    <property type="entry name" value="PRK09545.1"/>
    <property type="match status" value="1"/>
</dbReference>
<keyword evidence="13" id="KW-0472">Membrane</keyword>
<keyword evidence="8" id="KW-0862">Zinc</keyword>
<evidence type="ECO:0000256" key="4">
    <source>
        <dbReference type="ARBA" id="ARBA00022448"/>
    </source>
</evidence>
<comment type="similarity">
    <text evidence="2">Belongs to the bacterial solute-binding protein 9 family.</text>
</comment>
<gene>
    <name evidence="14" type="primary">znuA</name>
    <name evidence="14" type="ORF">REG_0284</name>
</gene>
<keyword evidence="6" id="KW-0732">Signal</keyword>
<evidence type="ECO:0000256" key="11">
    <source>
        <dbReference type="ARBA" id="ARBA00023157"/>
    </source>
</evidence>
<evidence type="ECO:0000313" key="14">
    <source>
        <dbReference type="EMBL" id="EFL92499.1"/>
    </source>
</evidence>
<dbReference type="HOGENOM" id="CLU_016838_1_2_6"/>
<keyword evidence="4" id="KW-0813">Transport</keyword>
<dbReference type="InterPro" id="IPR035520">
    <property type="entry name" value="ZnuA"/>
</dbReference>
<keyword evidence="9" id="KW-0864">Zinc transport</keyword>
<dbReference type="Gene3D" id="3.40.50.1980">
    <property type="entry name" value="Nitrogenase molybdenum iron protein domain"/>
    <property type="match status" value="2"/>
</dbReference>
<dbReference type="GO" id="GO:0042597">
    <property type="term" value="C:periplasmic space"/>
    <property type="evidence" value="ECO:0007669"/>
    <property type="project" value="UniProtKB-SubCell"/>
</dbReference>
<evidence type="ECO:0000256" key="9">
    <source>
        <dbReference type="ARBA" id="ARBA00022906"/>
    </source>
</evidence>
<evidence type="ECO:0000256" key="8">
    <source>
        <dbReference type="ARBA" id="ARBA00022833"/>
    </source>
</evidence>
<dbReference type="eggNOG" id="COG4531">
    <property type="taxonomic scope" value="Bacteria"/>
</dbReference>
<evidence type="ECO:0000256" key="3">
    <source>
        <dbReference type="ARBA" id="ARBA00015915"/>
    </source>
</evidence>
<feature type="transmembrane region" description="Helical" evidence="13">
    <location>
        <begin position="32"/>
        <end position="53"/>
    </location>
</feature>
<dbReference type="PANTHER" id="PTHR42953:SF3">
    <property type="entry name" value="HIGH-AFFINITY ZINC UPTAKE SYSTEM PROTEIN ZNUA"/>
    <property type="match status" value="1"/>
</dbReference>
<keyword evidence="13" id="KW-0812">Transmembrane</keyword>
<sequence length="334" mass="38092">MQNQFNVIILHLIDSHDEKIYFMFKKKRWRQYAALTVVCLTFNTFNLAFATVVTSIRPLGFIAAAITEGVTPTKVLLPNGASPHDYALRPSDLTLLRDADLVIWIGPDMEIFLSKPLTRFATNKQIAIAQLPKVEALLIRDTEHDHPVSEQVTTEKDDHHHHHGDYNMHLWLSPSIAKLAAIAIHDKLLELMPQNRDKLDENLRQFKDQLAQREEKIAKMLKPIQNKGYFVFHDAYGYFEERFGLTPLGHFTFNPAIQPGVQRLDQIKTQLLDKKATCIFAEPQFRPAVINAIAEGTDVHIGMLDPLGGSIELHKDSYVEFLSQLSDQYLSCLK</sequence>
<dbReference type="InterPro" id="IPR050492">
    <property type="entry name" value="Bact_metal-bind_prot9"/>
</dbReference>
<evidence type="ECO:0000313" key="15">
    <source>
        <dbReference type="Proteomes" id="UP000005726"/>
    </source>
</evidence>
<evidence type="ECO:0000256" key="12">
    <source>
        <dbReference type="ARBA" id="ARBA00045516"/>
    </source>
</evidence>
<keyword evidence="13" id="KW-1133">Transmembrane helix</keyword>
<keyword evidence="15" id="KW-1185">Reference proteome</keyword>
<reference evidence="14" key="1">
    <citation type="journal article" date="2009" name="Environ. Microbiol.">
        <title>Dynamics of genome evolution in facultative symbionts of aphids.</title>
        <authorList>
            <person name="Degnan P.H."/>
            <person name="Leonardo T.E."/>
            <person name="Cass B.N."/>
            <person name="Hurwitz B."/>
            <person name="Stern D."/>
            <person name="Gibbs R.A."/>
            <person name="Richards S."/>
            <person name="Moran N.A."/>
        </authorList>
    </citation>
    <scope>NUCLEOTIDE SEQUENCE [LARGE SCALE GENOMIC DNA]</scope>
    <source>
        <strain evidence="14">LSR1</strain>
    </source>
</reference>
<dbReference type="Proteomes" id="UP000005726">
    <property type="component" value="Unassembled WGS sequence"/>
</dbReference>
<evidence type="ECO:0000256" key="2">
    <source>
        <dbReference type="ARBA" id="ARBA00011028"/>
    </source>
</evidence>
<accession>E0WQT9</accession>
<dbReference type="PANTHER" id="PTHR42953">
    <property type="entry name" value="HIGH-AFFINITY ZINC UPTAKE SYSTEM PROTEIN ZNUA-RELATED"/>
    <property type="match status" value="1"/>
</dbReference>
<dbReference type="GO" id="GO:0006829">
    <property type="term" value="P:zinc ion transport"/>
    <property type="evidence" value="ECO:0007669"/>
    <property type="project" value="UniProtKB-KW"/>
</dbReference>
<evidence type="ECO:0000256" key="5">
    <source>
        <dbReference type="ARBA" id="ARBA00022723"/>
    </source>
</evidence>
<dbReference type="EMBL" id="GL379589">
    <property type="protein sequence ID" value="EFL92499.1"/>
    <property type="molecule type" value="Genomic_DNA"/>
</dbReference>